<evidence type="ECO:0000259" key="4">
    <source>
        <dbReference type="PROSITE" id="PS50932"/>
    </source>
</evidence>
<dbReference type="CDD" id="cd01392">
    <property type="entry name" value="HTH_LacI"/>
    <property type="match status" value="1"/>
</dbReference>
<dbReference type="Gene3D" id="3.40.50.2300">
    <property type="match status" value="2"/>
</dbReference>
<gene>
    <name evidence="5" type="ORF">GX356_11890</name>
</gene>
<dbReference type="PANTHER" id="PTHR30146">
    <property type="entry name" value="LACI-RELATED TRANSCRIPTIONAL REPRESSOR"/>
    <property type="match status" value="1"/>
</dbReference>
<dbReference type="PROSITE" id="PS50932">
    <property type="entry name" value="HTH_LACI_2"/>
    <property type="match status" value="1"/>
</dbReference>
<dbReference type="SUPFAM" id="SSF47413">
    <property type="entry name" value="lambda repressor-like DNA-binding domains"/>
    <property type="match status" value="1"/>
</dbReference>
<dbReference type="AlphaFoldDB" id="A0A7X8MXY2"/>
<dbReference type="SUPFAM" id="SSF53822">
    <property type="entry name" value="Periplasmic binding protein-like I"/>
    <property type="match status" value="1"/>
</dbReference>
<evidence type="ECO:0000256" key="1">
    <source>
        <dbReference type="ARBA" id="ARBA00023015"/>
    </source>
</evidence>
<evidence type="ECO:0000256" key="2">
    <source>
        <dbReference type="ARBA" id="ARBA00023125"/>
    </source>
</evidence>
<dbReference type="GO" id="GO:0000976">
    <property type="term" value="F:transcription cis-regulatory region binding"/>
    <property type="evidence" value="ECO:0007669"/>
    <property type="project" value="TreeGrafter"/>
</dbReference>
<evidence type="ECO:0000313" key="5">
    <source>
        <dbReference type="EMBL" id="NLP40389.1"/>
    </source>
</evidence>
<evidence type="ECO:0000256" key="3">
    <source>
        <dbReference type="ARBA" id="ARBA00023163"/>
    </source>
</evidence>
<dbReference type="Gene3D" id="1.10.260.40">
    <property type="entry name" value="lambda repressor-like DNA-binding domains"/>
    <property type="match status" value="1"/>
</dbReference>
<dbReference type="SMART" id="SM00354">
    <property type="entry name" value="HTH_LACI"/>
    <property type="match status" value="1"/>
</dbReference>
<keyword evidence="1" id="KW-0805">Transcription regulation</keyword>
<keyword evidence="2" id="KW-0238">DNA-binding</keyword>
<comment type="caution">
    <text evidence="5">The sequence shown here is derived from an EMBL/GenBank/DDBJ whole genome shotgun (WGS) entry which is preliminary data.</text>
</comment>
<feature type="domain" description="HTH lacI-type" evidence="4">
    <location>
        <begin position="1"/>
        <end position="52"/>
    </location>
</feature>
<evidence type="ECO:0000313" key="6">
    <source>
        <dbReference type="Proteomes" id="UP000568696"/>
    </source>
</evidence>
<dbReference type="Pfam" id="PF13377">
    <property type="entry name" value="Peripla_BP_3"/>
    <property type="match status" value="1"/>
</dbReference>
<dbReference type="InterPro" id="IPR000843">
    <property type="entry name" value="HTH_LacI"/>
</dbReference>
<reference evidence="5 6" key="1">
    <citation type="journal article" date="2020" name="Biotechnol. Biofuels">
        <title>New insights from the biogas microbiome by comprehensive genome-resolved metagenomics of nearly 1600 species originating from multiple anaerobic digesters.</title>
        <authorList>
            <person name="Campanaro S."/>
            <person name="Treu L."/>
            <person name="Rodriguez-R L.M."/>
            <person name="Kovalovszki A."/>
            <person name="Ziels R.M."/>
            <person name="Maus I."/>
            <person name="Zhu X."/>
            <person name="Kougias P.G."/>
            <person name="Basile A."/>
            <person name="Luo G."/>
            <person name="Schluter A."/>
            <person name="Konstantinidis K.T."/>
            <person name="Angelidaki I."/>
        </authorList>
    </citation>
    <scope>NUCLEOTIDE SEQUENCE [LARGE SCALE GENOMIC DNA]</scope>
    <source>
        <strain evidence="5">AS23ysBPME_344</strain>
    </source>
</reference>
<organism evidence="5 6">
    <name type="scientific">Corynebacterium pollutisoli</name>
    <dbReference type="NCBI Taxonomy" id="1610489"/>
    <lineage>
        <taxon>Bacteria</taxon>
        <taxon>Bacillati</taxon>
        <taxon>Actinomycetota</taxon>
        <taxon>Actinomycetes</taxon>
        <taxon>Mycobacteriales</taxon>
        <taxon>Corynebacteriaceae</taxon>
        <taxon>Corynebacterium</taxon>
    </lineage>
</organism>
<proteinExistence type="predicted"/>
<keyword evidence="3" id="KW-0804">Transcription</keyword>
<dbReference type="CDD" id="cd06267">
    <property type="entry name" value="PBP1_LacI_sugar_binding-like"/>
    <property type="match status" value="1"/>
</dbReference>
<name>A0A7X8MXY2_9CORY</name>
<dbReference type="EMBL" id="JAAYSN010000330">
    <property type="protein sequence ID" value="NLP40389.1"/>
    <property type="molecule type" value="Genomic_DNA"/>
</dbReference>
<dbReference type="PANTHER" id="PTHR30146:SF153">
    <property type="entry name" value="LACTOSE OPERON REPRESSOR"/>
    <property type="match status" value="1"/>
</dbReference>
<dbReference type="InterPro" id="IPR028082">
    <property type="entry name" value="Peripla_BP_I"/>
</dbReference>
<accession>A0A7X8MXY2</accession>
<dbReference type="GO" id="GO:0003700">
    <property type="term" value="F:DNA-binding transcription factor activity"/>
    <property type="evidence" value="ECO:0007669"/>
    <property type="project" value="TreeGrafter"/>
</dbReference>
<protein>
    <submittedName>
        <fullName evidence="5">LacI family transcriptional regulator</fullName>
    </submittedName>
</protein>
<dbReference type="InterPro" id="IPR046335">
    <property type="entry name" value="LacI/GalR-like_sensor"/>
</dbReference>
<dbReference type="Proteomes" id="UP000568696">
    <property type="component" value="Unassembled WGS sequence"/>
</dbReference>
<sequence length="322" mass="34525">MDIAHDTGLSKSLVSLALSGRPGVGEVSRRRILEAADRLGYQRNTWASSLVKGRTQLVGVIATDIASAYNADVITGIEDATDGTGYSVLLAHGRRDGKILGDRVRQMLQLGVDGLIIVSSRVPADVVSSAAAERPVVIVGRPDTVPDEVDLIRNDDEVGGRLAVRHLQDLGHARIGFVATSDRAAIRAREGAYRELVGTPWVLRRDPERRRDLAADVMARLRADGADAPTALFIATDGAASRVVGAALDAGLRIPQDLAVVGYNNSELATALRPTLTSVDQPRHQMGTLALSLLLERLQGRAEQRIHIMEPTLRIRGTTVPV</sequence>
<dbReference type="InterPro" id="IPR010982">
    <property type="entry name" value="Lambda_DNA-bd_dom_sf"/>
</dbReference>